<evidence type="ECO:0000256" key="3">
    <source>
        <dbReference type="ARBA" id="ARBA00022525"/>
    </source>
</evidence>
<feature type="domain" description="Peptidase S1" evidence="11">
    <location>
        <begin position="50"/>
        <end position="271"/>
    </location>
</feature>
<evidence type="ECO:0000256" key="5">
    <source>
        <dbReference type="ARBA" id="ARBA00022801"/>
    </source>
</evidence>
<dbReference type="PRINTS" id="PR00722">
    <property type="entry name" value="CHYMOTRYPSIN"/>
</dbReference>
<comment type="similarity">
    <text evidence="2">Belongs to the peptidase S1 family.</text>
</comment>
<feature type="signal peptide" evidence="10">
    <location>
        <begin position="1"/>
        <end position="24"/>
    </location>
</feature>
<dbReference type="GO" id="GO:0005576">
    <property type="term" value="C:extracellular region"/>
    <property type="evidence" value="ECO:0007669"/>
    <property type="project" value="UniProtKB-SubCell"/>
</dbReference>
<evidence type="ECO:0000256" key="1">
    <source>
        <dbReference type="ARBA" id="ARBA00004613"/>
    </source>
</evidence>
<dbReference type="PANTHER" id="PTHR24276">
    <property type="entry name" value="POLYSERASE-RELATED"/>
    <property type="match status" value="1"/>
</dbReference>
<evidence type="ECO:0000256" key="10">
    <source>
        <dbReference type="SAM" id="SignalP"/>
    </source>
</evidence>
<dbReference type="SUPFAM" id="SSF50494">
    <property type="entry name" value="Trypsin-like serine proteases"/>
    <property type="match status" value="1"/>
</dbReference>
<dbReference type="InterPro" id="IPR001254">
    <property type="entry name" value="Trypsin_dom"/>
</dbReference>
<dbReference type="VEuPathDB" id="VectorBase:MDOMA2_007201"/>
<evidence type="ECO:0000256" key="2">
    <source>
        <dbReference type="ARBA" id="ARBA00007664"/>
    </source>
</evidence>
<keyword evidence="7" id="KW-0865">Zymogen</keyword>
<dbReference type="Gene3D" id="2.40.10.10">
    <property type="entry name" value="Trypsin-like serine proteases"/>
    <property type="match status" value="1"/>
</dbReference>
<dbReference type="Pfam" id="PF00089">
    <property type="entry name" value="Trypsin"/>
    <property type="match status" value="1"/>
</dbReference>
<keyword evidence="10" id="KW-0732">Signal</keyword>
<dbReference type="STRING" id="7370.A0A1I8MI67"/>
<keyword evidence="5 9" id="KW-0378">Hydrolase</keyword>
<keyword evidence="8" id="KW-1015">Disulfide bond</keyword>
<dbReference type="CDD" id="cd00190">
    <property type="entry name" value="Tryp_SPc"/>
    <property type="match status" value="1"/>
</dbReference>
<reference evidence="12" key="1">
    <citation type="submission" date="2020-05" db="UniProtKB">
        <authorList>
            <consortium name="EnsemblMetazoa"/>
        </authorList>
    </citation>
    <scope>IDENTIFICATION</scope>
    <source>
        <strain evidence="12">Aabys</strain>
    </source>
</reference>
<dbReference type="InterPro" id="IPR050430">
    <property type="entry name" value="Peptidase_S1"/>
</dbReference>
<feature type="chain" id="PRO_5044560433" description="Peptidase S1 domain-containing protein" evidence="10">
    <location>
        <begin position="25"/>
        <end position="276"/>
    </location>
</feature>
<evidence type="ECO:0000313" key="12">
    <source>
        <dbReference type="EnsemblMetazoa" id="MDOA005142-PA"/>
    </source>
</evidence>
<evidence type="ECO:0000259" key="11">
    <source>
        <dbReference type="PROSITE" id="PS50240"/>
    </source>
</evidence>
<dbReference type="FunFam" id="2.40.10.10:FF:000047">
    <property type="entry name" value="Trypsin eta"/>
    <property type="match status" value="1"/>
</dbReference>
<dbReference type="InterPro" id="IPR001314">
    <property type="entry name" value="Peptidase_S1A"/>
</dbReference>
<dbReference type="eggNOG" id="KOG3627">
    <property type="taxonomic scope" value="Eukaryota"/>
</dbReference>
<keyword evidence="6 9" id="KW-0720">Serine protease</keyword>
<dbReference type="VEuPathDB" id="VectorBase:MDOA005142"/>
<dbReference type="SMART" id="SM00020">
    <property type="entry name" value="Tryp_SPc"/>
    <property type="match status" value="1"/>
</dbReference>
<dbReference type="InterPro" id="IPR009003">
    <property type="entry name" value="Peptidase_S1_PA"/>
</dbReference>
<evidence type="ECO:0000256" key="7">
    <source>
        <dbReference type="ARBA" id="ARBA00023145"/>
    </source>
</evidence>
<dbReference type="InterPro" id="IPR018114">
    <property type="entry name" value="TRYPSIN_HIS"/>
</dbReference>
<name>A0A1I8MI67_MUSDO</name>
<dbReference type="PROSITE" id="PS50240">
    <property type="entry name" value="TRYPSIN_DOM"/>
    <property type="match status" value="1"/>
</dbReference>
<keyword evidence="4 9" id="KW-0645">Protease</keyword>
<keyword evidence="3" id="KW-0964">Secreted</keyword>
<organism evidence="12">
    <name type="scientific">Musca domestica</name>
    <name type="common">House fly</name>
    <dbReference type="NCBI Taxonomy" id="7370"/>
    <lineage>
        <taxon>Eukaryota</taxon>
        <taxon>Metazoa</taxon>
        <taxon>Ecdysozoa</taxon>
        <taxon>Arthropoda</taxon>
        <taxon>Hexapoda</taxon>
        <taxon>Insecta</taxon>
        <taxon>Pterygota</taxon>
        <taxon>Neoptera</taxon>
        <taxon>Endopterygota</taxon>
        <taxon>Diptera</taxon>
        <taxon>Brachycera</taxon>
        <taxon>Muscomorpha</taxon>
        <taxon>Muscoidea</taxon>
        <taxon>Muscidae</taxon>
        <taxon>Musca</taxon>
    </lineage>
</organism>
<dbReference type="GO" id="GO:0016485">
    <property type="term" value="P:protein processing"/>
    <property type="evidence" value="ECO:0007669"/>
    <property type="project" value="UniProtKB-ARBA"/>
</dbReference>
<dbReference type="PROSITE" id="PS00134">
    <property type="entry name" value="TRYPSIN_HIS"/>
    <property type="match status" value="1"/>
</dbReference>
<dbReference type="InterPro" id="IPR033116">
    <property type="entry name" value="TRYPSIN_SER"/>
</dbReference>
<protein>
    <recommendedName>
        <fullName evidence="11">Peptidase S1 domain-containing protein</fullName>
    </recommendedName>
</protein>
<evidence type="ECO:0000256" key="4">
    <source>
        <dbReference type="ARBA" id="ARBA00022670"/>
    </source>
</evidence>
<dbReference type="InterPro" id="IPR043504">
    <property type="entry name" value="Peptidase_S1_PA_chymotrypsin"/>
</dbReference>
<dbReference type="PANTHER" id="PTHR24276:SF96">
    <property type="entry name" value="PEPTIDASE S1 DOMAIN-CONTAINING PROTEIN"/>
    <property type="match status" value="1"/>
</dbReference>
<dbReference type="RefSeq" id="XP_005179495.2">
    <property type="nucleotide sequence ID" value="XM_005179438.3"/>
</dbReference>
<evidence type="ECO:0000256" key="8">
    <source>
        <dbReference type="ARBA" id="ARBA00023157"/>
    </source>
</evidence>
<dbReference type="GO" id="GO:0004252">
    <property type="term" value="F:serine-type endopeptidase activity"/>
    <property type="evidence" value="ECO:0007669"/>
    <property type="project" value="InterPro"/>
</dbReference>
<sequence>MVIVEGIAFAVLLILAQESLVTRAKRIKSIPDYLQGKDGGKTTEEGSGRVVGGITAEEGLAPYQVSLQNFWGHYCGGAIIAEQWILTAGHCVVTKDLEDILVMTGTQNLEVPGITYHVDRVHVHCNYNKPDMHNDIALLHLNESIVWNERTQPISLPTRPMEDGADVLLTGWGREEVWGEPPDLLKKINLKYMEHGRCKAALNNDPDVDVGHICTYTKVGEGSCHGDSGGPLVSGGQLVGLVNWGIPCAVGYPDMHASPLYYKNWIRSTMSGNRQC</sequence>
<comment type="subcellular location">
    <subcellularLocation>
        <location evidence="1">Secreted</location>
    </subcellularLocation>
</comment>
<dbReference type="PROSITE" id="PS00135">
    <property type="entry name" value="TRYPSIN_SER"/>
    <property type="match status" value="1"/>
</dbReference>
<dbReference type="EnsemblMetazoa" id="MDOA005142-RA">
    <property type="protein sequence ID" value="MDOA005142-PA"/>
    <property type="gene ID" value="MDOA005142"/>
</dbReference>
<accession>A0A1I8MI67</accession>
<evidence type="ECO:0000256" key="9">
    <source>
        <dbReference type="RuleBase" id="RU363034"/>
    </source>
</evidence>
<dbReference type="AlphaFoldDB" id="A0A1I8MI67"/>
<evidence type="ECO:0000256" key="6">
    <source>
        <dbReference type="ARBA" id="ARBA00022825"/>
    </source>
</evidence>
<gene>
    <name evidence="12" type="primary">101897736</name>
</gene>
<dbReference type="KEGG" id="mde:101897736"/>
<proteinExistence type="inferred from homology"/>
<dbReference type="OrthoDB" id="8440449at2759"/>